<dbReference type="InterPro" id="IPR052892">
    <property type="entry name" value="NA-targeting_endonuclease"/>
</dbReference>
<dbReference type="CDD" id="cd00085">
    <property type="entry name" value="HNHc"/>
    <property type="match status" value="1"/>
</dbReference>
<feature type="region of interest" description="Disordered" evidence="1">
    <location>
        <begin position="1"/>
        <end position="29"/>
    </location>
</feature>
<dbReference type="InterPro" id="IPR002711">
    <property type="entry name" value="HNH"/>
</dbReference>
<dbReference type="Gene3D" id="1.10.30.50">
    <property type="match status" value="1"/>
</dbReference>
<keyword evidence="4" id="KW-1185">Reference proteome</keyword>
<sequence length="246" mass="27867">MIPIVRGTLSSSTQRTLRGRQQRVDAAADPAATATKSWKTFSSGNARQEVMHVLQTMCSNRVRCMYCEDNEGTDIDHFRPKAHYPEWSFTWENYLLACSRCNSNYKRDRFPVDGDRELLLDPTAANPFDHLILSLSTGVYIGSDDIGLASIEVYGLNRDVCVKGRFYTWVSLCALIRDYERSNQIEREAILTTVNDFPFQGVRHWLARVLAEGDHAATVPPDVHAIADKHPELLTAPQRHSDQDQP</sequence>
<keyword evidence="3" id="KW-0378">Hydrolase</keyword>
<keyword evidence="3" id="KW-0540">Nuclease</keyword>
<evidence type="ECO:0000313" key="3">
    <source>
        <dbReference type="EMBL" id="QVI20910.1"/>
    </source>
</evidence>
<dbReference type="Pfam" id="PF01844">
    <property type="entry name" value="HNH"/>
    <property type="match status" value="1"/>
</dbReference>
<dbReference type="Proteomes" id="UP000683310">
    <property type="component" value="Chromosome"/>
</dbReference>
<dbReference type="InterPro" id="IPR003615">
    <property type="entry name" value="HNH_nuc"/>
</dbReference>
<evidence type="ECO:0000259" key="2">
    <source>
        <dbReference type="SMART" id="SM00507"/>
    </source>
</evidence>
<gene>
    <name evidence="3" type="ORF">KHQ06_33325</name>
</gene>
<evidence type="ECO:0000313" key="4">
    <source>
        <dbReference type="Proteomes" id="UP000683310"/>
    </source>
</evidence>
<feature type="domain" description="HNH nuclease" evidence="2">
    <location>
        <begin position="53"/>
        <end position="103"/>
    </location>
</feature>
<dbReference type="GO" id="GO:0004519">
    <property type="term" value="F:endonuclease activity"/>
    <property type="evidence" value="ECO:0007669"/>
    <property type="project" value="UniProtKB-KW"/>
</dbReference>
<proteinExistence type="predicted"/>
<name>A0ABX8CQU9_9NOCA</name>
<reference evidence="3 4" key="1">
    <citation type="submission" date="2021-04" db="EMBL/GenBank/DDBJ databases">
        <title>Nocardia tengchongensis.</title>
        <authorList>
            <person name="Zhuang k."/>
            <person name="Ran Y."/>
            <person name="Li W."/>
        </authorList>
    </citation>
    <scope>NUCLEOTIDE SEQUENCE [LARGE SCALE GENOMIC DNA]</scope>
    <source>
        <strain evidence="3 4">CFH S0057</strain>
    </source>
</reference>
<dbReference type="PANTHER" id="PTHR33877">
    <property type="entry name" value="SLL1193 PROTEIN"/>
    <property type="match status" value="1"/>
</dbReference>
<dbReference type="SMART" id="SM00507">
    <property type="entry name" value="HNHc"/>
    <property type="match status" value="1"/>
</dbReference>
<organism evidence="3 4">
    <name type="scientific">Nocardia tengchongensis</name>
    <dbReference type="NCBI Taxonomy" id="2055889"/>
    <lineage>
        <taxon>Bacteria</taxon>
        <taxon>Bacillati</taxon>
        <taxon>Actinomycetota</taxon>
        <taxon>Actinomycetes</taxon>
        <taxon>Mycobacteriales</taxon>
        <taxon>Nocardiaceae</taxon>
        <taxon>Nocardia</taxon>
    </lineage>
</organism>
<dbReference type="EMBL" id="CP074371">
    <property type="protein sequence ID" value="QVI20910.1"/>
    <property type="molecule type" value="Genomic_DNA"/>
</dbReference>
<dbReference type="PANTHER" id="PTHR33877:SF2">
    <property type="entry name" value="OS07G0170200 PROTEIN"/>
    <property type="match status" value="1"/>
</dbReference>
<accession>A0ABX8CQU9</accession>
<keyword evidence="3" id="KW-0255">Endonuclease</keyword>
<evidence type="ECO:0000256" key="1">
    <source>
        <dbReference type="SAM" id="MobiDB-lite"/>
    </source>
</evidence>
<protein>
    <submittedName>
        <fullName evidence="3">HNH endonuclease</fullName>
    </submittedName>
</protein>